<evidence type="ECO:0000313" key="2">
    <source>
        <dbReference type="EMBL" id="PIK54053.1"/>
    </source>
</evidence>
<comment type="caution">
    <text evidence="2">The sequence shown here is derived from an EMBL/GenBank/DDBJ whole genome shotgun (WGS) entry which is preliminary data.</text>
</comment>
<dbReference type="EMBL" id="MRZV01000265">
    <property type="protein sequence ID" value="PIK54053.1"/>
    <property type="molecule type" value="Genomic_DNA"/>
</dbReference>
<dbReference type="Proteomes" id="UP000230750">
    <property type="component" value="Unassembled WGS sequence"/>
</dbReference>
<evidence type="ECO:0000256" key="1">
    <source>
        <dbReference type="SAM" id="MobiDB-lite"/>
    </source>
</evidence>
<reference evidence="2 3" key="1">
    <citation type="journal article" date="2017" name="PLoS Biol.">
        <title>The sea cucumber genome provides insights into morphological evolution and visceral regeneration.</title>
        <authorList>
            <person name="Zhang X."/>
            <person name="Sun L."/>
            <person name="Yuan J."/>
            <person name="Sun Y."/>
            <person name="Gao Y."/>
            <person name="Zhang L."/>
            <person name="Li S."/>
            <person name="Dai H."/>
            <person name="Hamel J.F."/>
            <person name="Liu C."/>
            <person name="Yu Y."/>
            <person name="Liu S."/>
            <person name="Lin W."/>
            <person name="Guo K."/>
            <person name="Jin S."/>
            <person name="Xu P."/>
            <person name="Storey K.B."/>
            <person name="Huan P."/>
            <person name="Zhang T."/>
            <person name="Zhou Y."/>
            <person name="Zhang J."/>
            <person name="Lin C."/>
            <person name="Li X."/>
            <person name="Xing L."/>
            <person name="Huo D."/>
            <person name="Sun M."/>
            <person name="Wang L."/>
            <person name="Mercier A."/>
            <person name="Li F."/>
            <person name="Yang H."/>
            <person name="Xiang J."/>
        </authorList>
    </citation>
    <scope>NUCLEOTIDE SEQUENCE [LARGE SCALE GENOMIC DNA]</scope>
    <source>
        <strain evidence="2">Shaxun</strain>
        <tissue evidence="2">Muscle</tissue>
    </source>
</reference>
<proteinExistence type="predicted"/>
<evidence type="ECO:0000313" key="3">
    <source>
        <dbReference type="Proteomes" id="UP000230750"/>
    </source>
</evidence>
<feature type="compositionally biased region" description="Polar residues" evidence="1">
    <location>
        <begin position="71"/>
        <end position="82"/>
    </location>
</feature>
<keyword evidence="3" id="KW-1185">Reference proteome</keyword>
<accession>A0A2G8L1B6</accession>
<organism evidence="2 3">
    <name type="scientific">Stichopus japonicus</name>
    <name type="common">Sea cucumber</name>
    <dbReference type="NCBI Taxonomy" id="307972"/>
    <lineage>
        <taxon>Eukaryota</taxon>
        <taxon>Metazoa</taxon>
        <taxon>Echinodermata</taxon>
        <taxon>Eleutherozoa</taxon>
        <taxon>Echinozoa</taxon>
        <taxon>Holothuroidea</taxon>
        <taxon>Aspidochirotacea</taxon>
        <taxon>Aspidochirotida</taxon>
        <taxon>Stichopodidae</taxon>
        <taxon>Apostichopus</taxon>
    </lineage>
</organism>
<gene>
    <name evidence="2" type="ORF">BSL78_09034</name>
</gene>
<name>A0A2G8L1B6_STIJA</name>
<protein>
    <submittedName>
        <fullName evidence="2">Uncharacterized protein</fullName>
    </submittedName>
</protein>
<feature type="region of interest" description="Disordered" evidence="1">
    <location>
        <begin position="45"/>
        <end position="104"/>
    </location>
</feature>
<feature type="compositionally biased region" description="Basic and acidic residues" evidence="1">
    <location>
        <begin position="84"/>
        <end position="103"/>
    </location>
</feature>
<sequence length="167" mass="19064">MEEEAEDVEFDRRKEISEKYGVTLRQRSRTKKASIFTMRFKSRDGLDSRTLSGNLDGFGSDGRSNDLRDSLNGSLHHSQTSLGREVKRMSSLEAGGRRGKGDSKYGTLRRWKRFTTGAFLSKSMPDITARASSKDWVESEHDREFENGGVAASHQEKKSKVFFFWKI</sequence>
<dbReference type="AlphaFoldDB" id="A0A2G8L1B6"/>